<feature type="binding site" evidence="21">
    <location>
        <position position="323"/>
    </location>
    <ligand>
        <name>Mg(2+)</name>
        <dbReference type="ChEBI" id="CHEBI:18420"/>
    </ligand>
</feature>
<protein>
    <recommendedName>
        <fullName evidence="5 18">Serine/threonine-protein kinase RIO1</fullName>
        <ecNumber evidence="4 18">2.7.11.1</ecNumber>
    </recommendedName>
</protein>
<keyword evidence="12 18" id="KW-0418">Kinase</keyword>
<dbReference type="Gene3D" id="1.10.510.10">
    <property type="entry name" value="Transferase(Phosphotransferase) domain 1"/>
    <property type="match status" value="1"/>
</dbReference>
<dbReference type="GO" id="GO:0004674">
    <property type="term" value="F:protein serine/threonine kinase activity"/>
    <property type="evidence" value="ECO:0007669"/>
    <property type="project" value="UniProtKB-KW"/>
</dbReference>
<evidence type="ECO:0000256" key="17">
    <source>
        <dbReference type="ARBA" id="ARBA00048679"/>
    </source>
</evidence>
<comment type="subcellular location">
    <subcellularLocation>
        <location evidence="2">Cytoplasm</location>
    </subcellularLocation>
</comment>
<feature type="binding site" evidence="21">
    <location>
        <position position="335"/>
    </location>
    <ligand>
        <name>Mg(2+)</name>
        <dbReference type="ChEBI" id="CHEBI:18420"/>
    </ligand>
</feature>
<dbReference type="GO" id="GO:0042254">
    <property type="term" value="P:ribosome biogenesis"/>
    <property type="evidence" value="ECO:0007669"/>
    <property type="project" value="UniProtKB-KW"/>
</dbReference>
<keyword evidence="14 18" id="KW-0067">ATP-binding</keyword>
<evidence type="ECO:0000256" key="9">
    <source>
        <dbReference type="ARBA" id="ARBA00022679"/>
    </source>
</evidence>
<feature type="compositionally biased region" description="Acidic residues" evidence="22">
    <location>
        <begin position="501"/>
        <end position="515"/>
    </location>
</feature>
<evidence type="ECO:0000256" key="10">
    <source>
        <dbReference type="ARBA" id="ARBA00022723"/>
    </source>
</evidence>
<comment type="catalytic activity">
    <reaction evidence="17 18">
        <text>L-seryl-[protein] + ATP = O-phospho-L-seryl-[protein] + ADP + H(+)</text>
        <dbReference type="Rhea" id="RHEA:17989"/>
        <dbReference type="Rhea" id="RHEA-COMP:9863"/>
        <dbReference type="Rhea" id="RHEA-COMP:11604"/>
        <dbReference type="ChEBI" id="CHEBI:15378"/>
        <dbReference type="ChEBI" id="CHEBI:29999"/>
        <dbReference type="ChEBI" id="CHEBI:30616"/>
        <dbReference type="ChEBI" id="CHEBI:83421"/>
        <dbReference type="ChEBI" id="CHEBI:456216"/>
        <dbReference type="EC" id="2.7.11.1"/>
    </reaction>
</comment>
<dbReference type="OrthoDB" id="205248at2759"/>
<evidence type="ECO:0000256" key="7">
    <source>
        <dbReference type="ARBA" id="ARBA00022517"/>
    </source>
</evidence>
<dbReference type="EC" id="2.7.11.1" evidence="4 18"/>
<evidence type="ECO:0000256" key="6">
    <source>
        <dbReference type="ARBA" id="ARBA00022490"/>
    </source>
</evidence>
<keyword evidence="6" id="KW-0963">Cytoplasm</keyword>
<evidence type="ECO:0000256" key="21">
    <source>
        <dbReference type="PIRSR" id="PIRSR038147-3"/>
    </source>
</evidence>
<feature type="region of interest" description="Disordered" evidence="22">
    <location>
        <begin position="402"/>
        <end position="425"/>
    </location>
</feature>
<keyword evidence="25" id="KW-1185">Reference proteome</keyword>
<keyword evidence="11 18" id="KW-0547">Nucleotide-binding</keyword>
<accession>A0A0D7A3H3</accession>
<comment type="catalytic activity">
    <reaction evidence="16 18">
        <text>L-threonyl-[protein] + ATP = O-phospho-L-threonyl-[protein] + ADP + H(+)</text>
        <dbReference type="Rhea" id="RHEA:46608"/>
        <dbReference type="Rhea" id="RHEA-COMP:11060"/>
        <dbReference type="Rhea" id="RHEA-COMP:11605"/>
        <dbReference type="ChEBI" id="CHEBI:15378"/>
        <dbReference type="ChEBI" id="CHEBI:30013"/>
        <dbReference type="ChEBI" id="CHEBI:30616"/>
        <dbReference type="ChEBI" id="CHEBI:61977"/>
        <dbReference type="ChEBI" id="CHEBI:456216"/>
        <dbReference type="EC" id="2.7.11.1"/>
    </reaction>
</comment>
<name>A0A0D7A3H3_9AGAR</name>
<dbReference type="PANTHER" id="PTHR45723">
    <property type="entry name" value="SERINE/THREONINE-PROTEIN KINASE RIO1"/>
    <property type="match status" value="1"/>
</dbReference>
<feature type="compositionally biased region" description="Basic and acidic residues" evidence="22">
    <location>
        <begin position="569"/>
        <end position="579"/>
    </location>
</feature>
<keyword evidence="13" id="KW-0378">Hydrolase</keyword>
<evidence type="ECO:0000256" key="16">
    <source>
        <dbReference type="ARBA" id="ARBA00047899"/>
    </source>
</evidence>
<feature type="domain" description="RIO kinase" evidence="23">
    <location>
        <begin position="145"/>
        <end position="381"/>
    </location>
</feature>
<dbReference type="InterPro" id="IPR000687">
    <property type="entry name" value="RIO_kinase"/>
</dbReference>
<organism evidence="24 25">
    <name type="scientific">Fistulina hepatica ATCC 64428</name>
    <dbReference type="NCBI Taxonomy" id="1128425"/>
    <lineage>
        <taxon>Eukaryota</taxon>
        <taxon>Fungi</taxon>
        <taxon>Dikarya</taxon>
        <taxon>Basidiomycota</taxon>
        <taxon>Agaricomycotina</taxon>
        <taxon>Agaricomycetes</taxon>
        <taxon>Agaricomycetidae</taxon>
        <taxon>Agaricales</taxon>
        <taxon>Fistulinaceae</taxon>
        <taxon>Fistulina</taxon>
    </lineage>
</organism>
<evidence type="ECO:0000256" key="11">
    <source>
        <dbReference type="ARBA" id="ARBA00022741"/>
    </source>
</evidence>
<evidence type="ECO:0000256" key="18">
    <source>
        <dbReference type="PIRNR" id="PIRNR038147"/>
    </source>
</evidence>
<comment type="similarity">
    <text evidence="3 18">Belongs to the protein kinase superfamily. RIO-type Ser/Thr kinase family.</text>
</comment>
<dbReference type="EMBL" id="KN882047">
    <property type="protein sequence ID" value="KIY45582.1"/>
    <property type="molecule type" value="Genomic_DNA"/>
</dbReference>
<dbReference type="InterPro" id="IPR018935">
    <property type="entry name" value="RIO_kinase_CS"/>
</dbReference>
<feature type="compositionally biased region" description="Acidic residues" evidence="22">
    <location>
        <begin position="11"/>
        <end position="36"/>
    </location>
</feature>
<dbReference type="GO" id="GO:0005524">
    <property type="term" value="F:ATP binding"/>
    <property type="evidence" value="ECO:0007669"/>
    <property type="project" value="UniProtKB-KW"/>
</dbReference>
<comment type="cofactor">
    <cofactor evidence="1 21">
        <name>Mg(2+)</name>
        <dbReference type="ChEBI" id="CHEBI:18420"/>
    </cofactor>
</comment>
<keyword evidence="9 18" id="KW-0808">Transferase</keyword>
<evidence type="ECO:0000256" key="1">
    <source>
        <dbReference type="ARBA" id="ARBA00001946"/>
    </source>
</evidence>
<dbReference type="Proteomes" id="UP000054144">
    <property type="component" value="Unassembled WGS sequence"/>
</dbReference>
<keyword evidence="10" id="KW-0479">Metal-binding</keyword>
<feature type="binding site" evidence="20">
    <location>
        <position position="202"/>
    </location>
    <ligand>
        <name>ATP</name>
        <dbReference type="ChEBI" id="CHEBI:30616"/>
    </ligand>
</feature>
<feature type="region of interest" description="Disordered" evidence="22">
    <location>
        <begin position="1"/>
        <end position="36"/>
    </location>
</feature>
<evidence type="ECO:0000256" key="2">
    <source>
        <dbReference type="ARBA" id="ARBA00004496"/>
    </source>
</evidence>
<dbReference type="GO" id="GO:0106310">
    <property type="term" value="F:protein serine kinase activity"/>
    <property type="evidence" value="ECO:0007669"/>
    <property type="project" value="RHEA"/>
</dbReference>
<gene>
    <name evidence="24" type="ORF">FISHEDRAFT_49130</name>
</gene>
<feature type="binding site" evidence="20">
    <location>
        <position position="272"/>
    </location>
    <ligand>
        <name>ATP</name>
        <dbReference type="ChEBI" id="CHEBI:30616"/>
    </ligand>
</feature>
<keyword evidence="7" id="KW-0690">Ribosome biogenesis</keyword>
<dbReference type="PIRSF" id="PIRSF038147">
    <property type="entry name" value="Ser/Thr_PK_RIO1"/>
    <property type="match status" value="1"/>
</dbReference>
<dbReference type="CDD" id="cd05147">
    <property type="entry name" value="RIO1_euk"/>
    <property type="match status" value="1"/>
</dbReference>
<sequence length="601" mass="68530">MRTGSAYIDITESDFTSEPEDLDSDDISDADDDYDDTRVEDEDWEIAEGDFTKQYNRLRQHVAVRTGNAVGVASAINTKAAVATLPAVNHPKSATAGTVHAYNKTADRLEALSKYSSKLAKIDVPYSMGVGVNRKGPSSYANMKDRSDRATTEQVLDPRTRVILLKMIGRGVVDEVNGCVSTGKEANVYHALAPDRKHLALKIYKTSILIFKDRDKYVTGEHRFRRGYSRRNPRKMVRLWAEKEMRNLRRLVAAQIRCPEPIEVRENVLVMSFLGDKEGWASPRLKDAELPADCTDLYIELVCIVRRMYHECKLVHADLSEYNIIYHEEHLFIIDVSQSVEHDHPSAFDFLRKDLKNVEDFFGRRNVPVLGLRRMFEYVTRDAVEEGDESDENALRRWIREEQRHDPETQDAENGAESAAHEDSVFMRSYIPRTLNEVYDPERDLDILKRGEGSKLIYANTMGLASPPQALRPANTKKTSRVHFEAEPRMPSPHAHHTEESSGEDSEGGDGEDAEASSTFEKKPRGHRHEDREAKKVCVFTFPCNLTFVYAVAHQRFVDCDLTRDIQERKKATKTEARERRKNKIPKADKKKSIKRSTGGK</sequence>
<feature type="compositionally biased region" description="Basic and acidic residues" evidence="22">
    <location>
        <begin position="520"/>
        <end position="532"/>
    </location>
</feature>
<evidence type="ECO:0000313" key="25">
    <source>
        <dbReference type="Proteomes" id="UP000054144"/>
    </source>
</evidence>
<feature type="binding site" evidence="20">
    <location>
        <position position="274"/>
    </location>
    <ligand>
        <name>ATP</name>
        <dbReference type="ChEBI" id="CHEBI:30616"/>
    </ligand>
</feature>
<dbReference type="Gene3D" id="3.30.200.20">
    <property type="entry name" value="Phosphorylase Kinase, domain 1"/>
    <property type="match status" value="1"/>
</dbReference>
<dbReference type="FunFam" id="3.30.200.20:FF:000148">
    <property type="entry name" value="Serine/threonine-protein kinase RIO1"/>
    <property type="match status" value="1"/>
</dbReference>
<evidence type="ECO:0000256" key="5">
    <source>
        <dbReference type="ARBA" id="ARBA00016038"/>
    </source>
</evidence>
<evidence type="ECO:0000256" key="8">
    <source>
        <dbReference type="ARBA" id="ARBA00022527"/>
    </source>
</evidence>
<evidence type="ECO:0000256" key="14">
    <source>
        <dbReference type="ARBA" id="ARBA00022840"/>
    </source>
</evidence>
<proteinExistence type="inferred from homology"/>
<evidence type="ECO:0000313" key="24">
    <source>
        <dbReference type="EMBL" id="KIY45582.1"/>
    </source>
</evidence>
<dbReference type="InterPro" id="IPR051272">
    <property type="entry name" value="RIO-type_Ser/Thr_kinase"/>
</dbReference>
<evidence type="ECO:0000256" key="3">
    <source>
        <dbReference type="ARBA" id="ARBA00009196"/>
    </source>
</evidence>
<dbReference type="GO" id="GO:0016787">
    <property type="term" value="F:hydrolase activity"/>
    <property type="evidence" value="ECO:0007669"/>
    <property type="project" value="UniProtKB-KW"/>
</dbReference>
<dbReference type="SUPFAM" id="SSF56112">
    <property type="entry name" value="Protein kinase-like (PK-like)"/>
    <property type="match status" value="1"/>
</dbReference>
<evidence type="ECO:0000256" key="19">
    <source>
        <dbReference type="PIRSR" id="PIRSR038147-1"/>
    </source>
</evidence>
<dbReference type="PROSITE" id="PS01245">
    <property type="entry name" value="RIO1"/>
    <property type="match status" value="1"/>
</dbReference>
<keyword evidence="15" id="KW-0460">Magnesium</keyword>
<feature type="region of interest" description="Disordered" evidence="22">
    <location>
        <begin position="465"/>
        <end position="532"/>
    </location>
</feature>
<feature type="active site" description="4-aspartylphosphate intermediate" evidence="19">
    <location>
        <position position="335"/>
    </location>
</feature>
<evidence type="ECO:0000256" key="20">
    <source>
        <dbReference type="PIRSR" id="PIRSR038147-2"/>
    </source>
</evidence>
<dbReference type="InterPro" id="IPR018934">
    <property type="entry name" value="RIO_dom"/>
</dbReference>
<keyword evidence="8 18" id="KW-0723">Serine/threonine-protein kinase</keyword>
<feature type="compositionally biased region" description="Basic residues" evidence="22">
    <location>
        <begin position="580"/>
        <end position="595"/>
    </location>
</feature>
<feature type="active site" description="Proton acceptor" evidence="19">
    <location>
        <position position="318"/>
    </location>
</feature>
<dbReference type="GO" id="GO:0005737">
    <property type="term" value="C:cytoplasm"/>
    <property type="evidence" value="ECO:0007669"/>
    <property type="project" value="UniProtKB-SubCell"/>
</dbReference>
<evidence type="ECO:0000256" key="12">
    <source>
        <dbReference type="ARBA" id="ARBA00022777"/>
    </source>
</evidence>
<dbReference type="GO" id="GO:0046872">
    <property type="term" value="F:metal ion binding"/>
    <property type="evidence" value="ECO:0007669"/>
    <property type="project" value="UniProtKB-KW"/>
</dbReference>
<evidence type="ECO:0000259" key="23">
    <source>
        <dbReference type="SMART" id="SM00090"/>
    </source>
</evidence>
<evidence type="ECO:0000256" key="22">
    <source>
        <dbReference type="SAM" id="MobiDB-lite"/>
    </source>
</evidence>
<dbReference type="InterPro" id="IPR017407">
    <property type="entry name" value="Ser/Thr_kinase_Rio1"/>
</dbReference>
<evidence type="ECO:0000256" key="13">
    <source>
        <dbReference type="ARBA" id="ARBA00022801"/>
    </source>
</evidence>
<dbReference type="SMART" id="SM00090">
    <property type="entry name" value="RIO"/>
    <property type="match status" value="1"/>
</dbReference>
<evidence type="ECO:0000256" key="15">
    <source>
        <dbReference type="ARBA" id="ARBA00022842"/>
    </source>
</evidence>
<dbReference type="AlphaFoldDB" id="A0A0D7A3H3"/>
<feature type="region of interest" description="Disordered" evidence="22">
    <location>
        <begin position="569"/>
        <end position="601"/>
    </location>
</feature>
<reference evidence="24 25" key="1">
    <citation type="journal article" date="2015" name="Fungal Genet. Biol.">
        <title>Evolution of novel wood decay mechanisms in Agaricales revealed by the genome sequences of Fistulina hepatica and Cylindrobasidium torrendii.</title>
        <authorList>
            <person name="Floudas D."/>
            <person name="Held B.W."/>
            <person name="Riley R."/>
            <person name="Nagy L.G."/>
            <person name="Koehler G."/>
            <person name="Ransdell A.S."/>
            <person name="Younus H."/>
            <person name="Chow J."/>
            <person name="Chiniquy J."/>
            <person name="Lipzen A."/>
            <person name="Tritt A."/>
            <person name="Sun H."/>
            <person name="Haridas S."/>
            <person name="LaButti K."/>
            <person name="Ohm R.A."/>
            <person name="Kues U."/>
            <person name="Blanchette R.A."/>
            <person name="Grigoriev I.V."/>
            <person name="Minto R.E."/>
            <person name="Hibbett D.S."/>
        </authorList>
    </citation>
    <scope>NUCLEOTIDE SEQUENCE [LARGE SCALE GENOMIC DNA]</scope>
    <source>
        <strain evidence="24 25">ATCC 64428</strain>
    </source>
</reference>
<evidence type="ECO:0000256" key="4">
    <source>
        <dbReference type="ARBA" id="ARBA00012513"/>
    </source>
</evidence>
<dbReference type="InterPro" id="IPR011009">
    <property type="entry name" value="Kinase-like_dom_sf"/>
</dbReference>
<dbReference type="Pfam" id="PF01163">
    <property type="entry name" value="RIO1"/>
    <property type="match status" value="1"/>
</dbReference>